<accession>A0A9P1FTH9</accession>
<evidence type="ECO:0000313" key="3">
    <source>
        <dbReference type="EMBL" id="CAL1141173.1"/>
    </source>
</evidence>
<dbReference type="Gene3D" id="3.40.20.10">
    <property type="entry name" value="Severin"/>
    <property type="match status" value="1"/>
</dbReference>
<dbReference type="Proteomes" id="UP001152797">
    <property type="component" value="Unassembled WGS sequence"/>
</dbReference>
<dbReference type="EMBL" id="CAMXCT030001202">
    <property type="protein sequence ID" value="CAL4775110.1"/>
    <property type="molecule type" value="Genomic_DNA"/>
</dbReference>
<dbReference type="InterPro" id="IPR002108">
    <property type="entry name" value="ADF-H"/>
</dbReference>
<dbReference type="EMBL" id="CAMXCT020001202">
    <property type="protein sequence ID" value="CAL1141173.1"/>
    <property type="molecule type" value="Genomic_DNA"/>
</dbReference>
<dbReference type="PROSITE" id="PS51263">
    <property type="entry name" value="ADF_H"/>
    <property type="match status" value="1"/>
</dbReference>
<organism evidence="2">
    <name type="scientific">Cladocopium goreaui</name>
    <dbReference type="NCBI Taxonomy" id="2562237"/>
    <lineage>
        <taxon>Eukaryota</taxon>
        <taxon>Sar</taxon>
        <taxon>Alveolata</taxon>
        <taxon>Dinophyceae</taxon>
        <taxon>Suessiales</taxon>
        <taxon>Symbiodiniaceae</taxon>
        <taxon>Cladocopium</taxon>
    </lineage>
</organism>
<keyword evidence="4" id="KW-1185">Reference proteome</keyword>
<comment type="caution">
    <text evidence="2">The sequence shown here is derived from an EMBL/GenBank/DDBJ whole genome shotgun (WGS) entry which is preliminary data.</text>
</comment>
<dbReference type="AlphaFoldDB" id="A0A9P1FTH9"/>
<feature type="domain" description="ADF-H" evidence="1">
    <location>
        <begin position="1"/>
        <end position="143"/>
    </location>
</feature>
<dbReference type="OrthoDB" id="10006997at2759"/>
<gene>
    <name evidence="2" type="ORF">C1SCF055_LOCUS15043</name>
</gene>
<proteinExistence type="predicted"/>
<reference evidence="3" key="2">
    <citation type="submission" date="2024-04" db="EMBL/GenBank/DDBJ databases">
        <authorList>
            <person name="Chen Y."/>
            <person name="Shah S."/>
            <person name="Dougan E. K."/>
            <person name="Thang M."/>
            <person name="Chan C."/>
        </authorList>
    </citation>
    <scope>NUCLEOTIDE SEQUENCE [LARGE SCALE GENOMIC DNA]</scope>
</reference>
<dbReference type="InterPro" id="IPR029006">
    <property type="entry name" value="ADF-H/Gelsolin-like_dom_sf"/>
</dbReference>
<evidence type="ECO:0000313" key="4">
    <source>
        <dbReference type="Proteomes" id="UP001152797"/>
    </source>
</evidence>
<dbReference type="GO" id="GO:0003779">
    <property type="term" value="F:actin binding"/>
    <property type="evidence" value="ECO:0007669"/>
    <property type="project" value="InterPro"/>
</dbReference>
<evidence type="ECO:0000259" key="1">
    <source>
        <dbReference type="PROSITE" id="PS51263"/>
    </source>
</evidence>
<evidence type="ECO:0000313" key="2">
    <source>
        <dbReference type="EMBL" id="CAI3987798.1"/>
    </source>
</evidence>
<protein>
    <recommendedName>
        <fullName evidence="1">ADF-H domain-containing protein</fullName>
    </recommendedName>
</protein>
<sequence>MADSVDGQLRQTLRAARSRCLRGVKAIVTKKSSSEERYALALANSMPDEGETLDKEFARCVQGLLEPDKPSFLLFRADVSENIDGRWLLLAWLPDVVPEVERLRYVRSRNLLADQLPQPFFLRELLLREAQQLLWSRAAQALRGGDAETMAPRLPPRQEAAEGPVRLSQAAQSLLQRMARREESCLKLIFSGRFSLKQMKTLPTIVEQLSAASQTGPQLEAKAVDCRSPSQLAKAELPSTSCYFALFSREDLVFVHWCPDRMSRDHFTRMRDDSRYAVLKPAVVRLVMDAFDPQVRLLQVDAREAQELVDHANRADERMVADELGSKVLVPQGAAAPSGDCKFPDKGAKADWPLDWPKEVTTPVAMPANLCFFLRPVPYWRGGSKEHTINPNAQNVQNLRSKLARKSLRDQL</sequence>
<reference evidence="2" key="1">
    <citation type="submission" date="2022-10" db="EMBL/GenBank/DDBJ databases">
        <authorList>
            <person name="Chen Y."/>
            <person name="Dougan E. K."/>
            <person name="Chan C."/>
            <person name="Rhodes N."/>
            <person name="Thang M."/>
        </authorList>
    </citation>
    <scope>NUCLEOTIDE SEQUENCE</scope>
</reference>
<dbReference type="EMBL" id="CAMXCT010001202">
    <property type="protein sequence ID" value="CAI3987798.1"/>
    <property type="molecule type" value="Genomic_DNA"/>
</dbReference>
<dbReference type="SUPFAM" id="SSF55753">
    <property type="entry name" value="Actin depolymerizing proteins"/>
    <property type="match status" value="1"/>
</dbReference>
<name>A0A9P1FTH9_9DINO</name>